<evidence type="ECO:0000256" key="16">
    <source>
        <dbReference type="ARBA" id="ARBA00038848"/>
    </source>
</evidence>
<comment type="catalytic activity">
    <reaction evidence="14">
        <text>(9Z)-octadecenoyl-CoA + H2O = (9Z)-octadecenoate + CoA + H(+)</text>
        <dbReference type="Rhea" id="RHEA:40139"/>
        <dbReference type="ChEBI" id="CHEBI:15377"/>
        <dbReference type="ChEBI" id="CHEBI:15378"/>
        <dbReference type="ChEBI" id="CHEBI:30823"/>
        <dbReference type="ChEBI" id="CHEBI:57287"/>
        <dbReference type="ChEBI" id="CHEBI:57387"/>
    </reaction>
    <physiologicalReaction direction="left-to-right" evidence="14">
        <dbReference type="Rhea" id="RHEA:40140"/>
    </physiologicalReaction>
</comment>
<evidence type="ECO:0000256" key="15">
    <source>
        <dbReference type="ARBA" id="ARBA00038456"/>
    </source>
</evidence>
<dbReference type="PANTHER" id="PTHR12418">
    <property type="entry name" value="ACYL-COENZYME A THIOESTERASE THEM4"/>
    <property type="match status" value="1"/>
</dbReference>
<keyword evidence="26" id="KW-1185">Reference proteome</keyword>
<evidence type="ECO:0000256" key="22">
    <source>
        <dbReference type="ARBA" id="ARBA00048074"/>
    </source>
</evidence>
<dbReference type="AlphaFoldDB" id="A0A099LYU6"/>
<dbReference type="PANTHER" id="PTHR12418:SF19">
    <property type="entry name" value="ACYL-COENZYME A THIOESTERASE THEM4"/>
    <property type="match status" value="1"/>
</dbReference>
<dbReference type="STRING" id="29495.EA26_14140"/>
<evidence type="ECO:0000313" key="26">
    <source>
        <dbReference type="Proteomes" id="UP000029994"/>
    </source>
</evidence>
<proteinExistence type="inferred from homology"/>
<feature type="domain" description="Thioesterase" evidence="24">
    <location>
        <begin position="50"/>
        <end position="108"/>
    </location>
</feature>
<comment type="catalytic activity">
    <reaction evidence="13">
        <text>(5Z,8Z,11Z,14Z)-eicosatetraenoyl-CoA + H2O = (5Z,8Z,11Z,14Z)-eicosatetraenoate + CoA + H(+)</text>
        <dbReference type="Rhea" id="RHEA:40151"/>
        <dbReference type="ChEBI" id="CHEBI:15377"/>
        <dbReference type="ChEBI" id="CHEBI:15378"/>
        <dbReference type="ChEBI" id="CHEBI:32395"/>
        <dbReference type="ChEBI" id="CHEBI:57287"/>
        <dbReference type="ChEBI" id="CHEBI:57368"/>
    </reaction>
    <physiologicalReaction direction="left-to-right" evidence="13">
        <dbReference type="Rhea" id="RHEA:40152"/>
    </physiologicalReaction>
</comment>
<evidence type="ECO:0000256" key="7">
    <source>
        <dbReference type="ARBA" id="ARBA00022801"/>
    </source>
</evidence>
<sequence length="137" mass="15129">MNHALTLHKGCAVCASEQQNPYSLGVEYQLSEENLIFAQFTPQVRHMGYQGLLHGGIASALLDGAMTHCLLLQNIPALTARLDVRYHEPIAIGEQVMIFARCDTQKRGIYQLSAELCVQGKVHVRASGKFIVPKPQN</sequence>
<evidence type="ECO:0000256" key="5">
    <source>
        <dbReference type="ARBA" id="ARBA00022490"/>
    </source>
</evidence>
<dbReference type="Pfam" id="PF03061">
    <property type="entry name" value="4HBT"/>
    <property type="match status" value="1"/>
</dbReference>
<comment type="catalytic activity">
    <reaction evidence="20">
        <text>hexadecanoyl-CoA + H2O = hexadecanoate + CoA + H(+)</text>
        <dbReference type="Rhea" id="RHEA:16645"/>
        <dbReference type="ChEBI" id="CHEBI:7896"/>
        <dbReference type="ChEBI" id="CHEBI:15377"/>
        <dbReference type="ChEBI" id="CHEBI:15378"/>
        <dbReference type="ChEBI" id="CHEBI:57287"/>
        <dbReference type="ChEBI" id="CHEBI:57379"/>
        <dbReference type="EC" id="3.1.2.2"/>
    </reaction>
    <physiologicalReaction direction="left-to-right" evidence="20">
        <dbReference type="Rhea" id="RHEA:16646"/>
    </physiologicalReaction>
</comment>
<dbReference type="EC" id="3.1.2.2" evidence="16"/>
<dbReference type="GeneID" id="43684288"/>
<evidence type="ECO:0000256" key="2">
    <source>
        <dbReference type="ARBA" id="ARBA00004496"/>
    </source>
</evidence>
<comment type="similarity">
    <text evidence="15">Belongs to the THEM4/THEM5 thioesterase family.</text>
</comment>
<evidence type="ECO:0000256" key="6">
    <source>
        <dbReference type="ARBA" id="ARBA00022703"/>
    </source>
</evidence>
<gene>
    <name evidence="25" type="ORF">EA26_14140</name>
</gene>
<dbReference type="InterPro" id="IPR006683">
    <property type="entry name" value="Thioestr_dom"/>
</dbReference>
<keyword evidence="10" id="KW-0443">Lipid metabolism</keyword>
<comment type="caution">
    <text evidence="25">The sequence shown here is derived from an EMBL/GenBank/DDBJ whole genome shotgun (WGS) entry which is preliminary data.</text>
</comment>
<protein>
    <recommendedName>
        <fullName evidence="17">Acyl-coenzyme A thioesterase THEM4</fullName>
        <ecNumber evidence="16">3.1.2.2</ecNumber>
    </recommendedName>
    <alternativeName>
        <fullName evidence="18">Thioesterase superfamily member 4</fullName>
    </alternativeName>
</protein>
<reference evidence="25 26" key="1">
    <citation type="submission" date="2014-04" db="EMBL/GenBank/DDBJ databases">
        <title>Genome sequencing of Vibrio navarrensis strains.</title>
        <authorList>
            <person name="Gladney L.M."/>
            <person name="Katz L.S."/>
            <person name="Marino-Ramirez L."/>
            <person name="Jordan I.K."/>
        </authorList>
    </citation>
    <scope>NUCLEOTIDE SEQUENCE [LARGE SCALE GENOMIC DNA]</scope>
    <source>
        <strain evidence="25 26">ATCC 51183</strain>
    </source>
</reference>
<dbReference type="Proteomes" id="UP000029994">
    <property type="component" value="Unassembled WGS sequence"/>
</dbReference>
<evidence type="ECO:0000259" key="24">
    <source>
        <dbReference type="Pfam" id="PF03061"/>
    </source>
</evidence>
<organism evidence="25 26">
    <name type="scientific">Vibrio navarrensis</name>
    <dbReference type="NCBI Taxonomy" id="29495"/>
    <lineage>
        <taxon>Bacteria</taxon>
        <taxon>Pseudomonadati</taxon>
        <taxon>Pseudomonadota</taxon>
        <taxon>Gammaproteobacteria</taxon>
        <taxon>Vibrionales</taxon>
        <taxon>Vibrionaceae</taxon>
        <taxon>Vibrio</taxon>
    </lineage>
</organism>
<evidence type="ECO:0000256" key="8">
    <source>
        <dbReference type="ARBA" id="ARBA00022832"/>
    </source>
</evidence>
<evidence type="ECO:0000256" key="1">
    <source>
        <dbReference type="ARBA" id="ARBA00004170"/>
    </source>
</evidence>
<dbReference type="GO" id="GO:0016790">
    <property type="term" value="F:thiolester hydrolase activity"/>
    <property type="evidence" value="ECO:0007669"/>
    <property type="project" value="UniProtKB-ARBA"/>
</dbReference>
<keyword evidence="8" id="KW-0276">Fatty acid metabolism</keyword>
<evidence type="ECO:0000256" key="13">
    <source>
        <dbReference type="ARBA" id="ARBA00035852"/>
    </source>
</evidence>
<dbReference type="eggNOG" id="COG2050">
    <property type="taxonomic scope" value="Bacteria"/>
</dbReference>
<keyword evidence="12" id="KW-0966">Cell projection</keyword>
<evidence type="ECO:0000256" key="19">
    <source>
        <dbReference type="ARBA" id="ARBA00047588"/>
    </source>
</evidence>
<evidence type="ECO:0000256" key="9">
    <source>
        <dbReference type="ARBA" id="ARBA00022946"/>
    </source>
</evidence>
<dbReference type="SUPFAM" id="SSF54637">
    <property type="entry name" value="Thioesterase/thiol ester dehydrase-isomerase"/>
    <property type="match status" value="1"/>
</dbReference>
<evidence type="ECO:0000256" key="3">
    <source>
        <dbReference type="ARBA" id="ARBA00004632"/>
    </source>
</evidence>
<dbReference type="InterPro" id="IPR029069">
    <property type="entry name" value="HotDog_dom_sf"/>
</dbReference>
<keyword evidence="5" id="KW-0963">Cytoplasm</keyword>
<evidence type="ECO:0000256" key="20">
    <source>
        <dbReference type="ARBA" id="ARBA00047734"/>
    </source>
</evidence>
<evidence type="ECO:0000256" key="18">
    <source>
        <dbReference type="ARBA" id="ARBA00043210"/>
    </source>
</evidence>
<name>A0A099LYU6_9VIBR</name>
<keyword evidence="7" id="KW-0378">Hydrolase</keyword>
<keyword evidence="4" id="KW-1003">Cell membrane</keyword>
<dbReference type="GO" id="GO:0006631">
    <property type="term" value="P:fatty acid metabolic process"/>
    <property type="evidence" value="ECO:0007669"/>
    <property type="project" value="UniProtKB-KW"/>
</dbReference>
<comment type="catalytic activity">
    <reaction evidence="21">
        <text>decanoyl-CoA + H2O = decanoate + CoA + H(+)</text>
        <dbReference type="Rhea" id="RHEA:40059"/>
        <dbReference type="ChEBI" id="CHEBI:15377"/>
        <dbReference type="ChEBI" id="CHEBI:15378"/>
        <dbReference type="ChEBI" id="CHEBI:27689"/>
        <dbReference type="ChEBI" id="CHEBI:57287"/>
        <dbReference type="ChEBI" id="CHEBI:61430"/>
    </reaction>
    <physiologicalReaction direction="left-to-right" evidence="21">
        <dbReference type="Rhea" id="RHEA:40060"/>
    </physiologicalReaction>
</comment>
<dbReference type="GO" id="GO:0005737">
    <property type="term" value="C:cytoplasm"/>
    <property type="evidence" value="ECO:0007669"/>
    <property type="project" value="UniProtKB-SubCell"/>
</dbReference>
<keyword evidence="11" id="KW-0472">Membrane</keyword>
<evidence type="ECO:0000256" key="21">
    <source>
        <dbReference type="ARBA" id="ARBA00047969"/>
    </source>
</evidence>
<dbReference type="InterPro" id="IPR052365">
    <property type="entry name" value="THEM4/THEM5_acyl-CoA_thioest"/>
</dbReference>
<evidence type="ECO:0000313" key="25">
    <source>
        <dbReference type="EMBL" id="KGK12392.1"/>
    </source>
</evidence>
<keyword evidence="6" id="KW-0053">Apoptosis</keyword>
<dbReference type="CDD" id="cd03443">
    <property type="entry name" value="PaaI_thioesterase"/>
    <property type="match status" value="1"/>
</dbReference>
<dbReference type="GO" id="GO:0016020">
    <property type="term" value="C:membrane"/>
    <property type="evidence" value="ECO:0007669"/>
    <property type="project" value="UniProtKB-SubCell"/>
</dbReference>
<evidence type="ECO:0000256" key="10">
    <source>
        <dbReference type="ARBA" id="ARBA00023098"/>
    </source>
</evidence>
<comment type="subcellular location">
    <subcellularLocation>
        <location evidence="3">Cell projection</location>
        <location evidence="3">Ruffle membrane</location>
    </subcellularLocation>
    <subcellularLocation>
        <location evidence="2">Cytoplasm</location>
    </subcellularLocation>
    <subcellularLocation>
        <location evidence="1">Membrane</location>
        <topology evidence="1">Peripheral membrane protein</topology>
    </subcellularLocation>
</comment>
<comment type="catalytic activity">
    <reaction evidence="19">
        <text>octanoyl-CoA + H2O = octanoate + CoA + H(+)</text>
        <dbReference type="Rhea" id="RHEA:30143"/>
        <dbReference type="ChEBI" id="CHEBI:15377"/>
        <dbReference type="ChEBI" id="CHEBI:15378"/>
        <dbReference type="ChEBI" id="CHEBI:25646"/>
        <dbReference type="ChEBI" id="CHEBI:57287"/>
        <dbReference type="ChEBI" id="CHEBI:57386"/>
    </reaction>
    <physiologicalReaction direction="left-to-right" evidence="19">
        <dbReference type="Rhea" id="RHEA:30144"/>
    </physiologicalReaction>
</comment>
<evidence type="ECO:0000256" key="12">
    <source>
        <dbReference type="ARBA" id="ARBA00023273"/>
    </source>
</evidence>
<dbReference type="EMBL" id="JMCG01000001">
    <property type="protein sequence ID" value="KGK12392.1"/>
    <property type="molecule type" value="Genomic_DNA"/>
</dbReference>
<evidence type="ECO:0000256" key="14">
    <source>
        <dbReference type="ARBA" id="ARBA00037002"/>
    </source>
</evidence>
<keyword evidence="9" id="KW-0809">Transit peptide</keyword>
<comment type="catalytic activity">
    <reaction evidence="22">
        <text>dodecanoyl-CoA + H2O = dodecanoate + CoA + H(+)</text>
        <dbReference type="Rhea" id="RHEA:30135"/>
        <dbReference type="ChEBI" id="CHEBI:15377"/>
        <dbReference type="ChEBI" id="CHEBI:15378"/>
        <dbReference type="ChEBI" id="CHEBI:18262"/>
        <dbReference type="ChEBI" id="CHEBI:57287"/>
        <dbReference type="ChEBI" id="CHEBI:57375"/>
    </reaction>
    <physiologicalReaction direction="left-to-right" evidence="22">
        <dbReference type="Rhea" id="RHEA:30136"/>
    </physiologicalReaction>
</comment>
<evidence type="ECO:0000256" key="4">
    <source>
        <dbReference type="ARBA" id="ARBA00022475"/>
    </source>
</evidence>
<dbReference type="Gene3D" id="3.10.129.10">
    <property type="entry name" value="Hotdog Thioesterase"/>
    <property type="match status" value="1"/>
</dbReference>
<evidence type="ECO:0000256" key="11">
    <source>
        <dbReference type="ARBA" id="ARBA00023136"/>
    </source>
</evidence>
<accession>A0A099LYU6</accession>
<dbReference type="RefSeq" id="WP_039428497.1">
    <property type="nucleotide sequence ID" value="NZ_CP061844.1"/>
</dbReference>
<evidence type="ECO:0000256" key="17">
    <source>
        <dbReference type="ARBA" id="ARBA00040123"/>
    </source>
</evidence>
<evidence type="ECO:0000256" key="23">
    <source>
        <dbReference type="ARBA" id="ARBA00048180"/>
    </source>
</evidence>
<comment type="catalytic activity">
    <reaction evidence="23">
        <text>tetradecanoyl-CoA + H2O = tetradecanoate + CoA + H(+)</text>
        <dbReference type="Rhea" id="RHEA:40119"/>
        <dbReference type="ChEBI" id="CHEBI:15377"/>
        <dbReference type="ChEBI" id="CHEBI:15378"/>
        <dbReference type="ChEBI" id="CHEBI:30807"/>
        <dbReference type="ChEBI" id="CHEBI:57287"/>
        <dbReference type="ChEBI" id="CHEBI:57385"/>
    </reaction>
    <physiologicalReaction direction="left-to-right" evidence="23">
        <dbReference type="Rhea" id="RHEA:40120"/>
    </physiologicalReaction>
</comment>